<dbReference type="RefSeq" id="WP_123224020.1">
    <property type="nucleotide sequence ID" value="NZ_RJSF01000043.1"/>
</dbReference>
<evidence type="ECO:0000313" key="2">
    <source>
        <dbReference type="EMBL" id="RNM13045.1"/>
    </source>
</evidence>
<dbReference type="OrthoDB" id="4772576at2"/>
<dbReference type="Proteomes" id="UP000279994">
    <property type="component" value="Unassembled WGS sequence"/>
</dbReference>
<accession>A0A3N0GKP3</accession>
<evidence type="ECO:0000313" key="3">
    <source>
        <dbReference type="Proteomes" id="UP000279994"/>
    </source>
</evidence>
<keyword evidence="3" id="KW-1185">Reference proteome</keyword>
<feature type="domain" description="DUF1707" evidence="1">
    <location>
        <begin position="9"/>
        <end position="60"/>
    </location>
</feature>
<evidence type="ECO:0000259" key="1">
    <source>
        <dbReference type="Pfam" id="PF08044"/>
    </source>
</evidence>
<dbReference type="InterPro" id="IPR012551">
    <property type="entry name" value="DUF1707_SHOCT-like"/>
</dbReference>
<name>A0A3N0GKP3_9ACTN</name>
<reference evidence="2 3" key="1">
    <citation type="submission" date="2018-11" db="EMBL/GenBank/DDBJ databases">
        <authorList>
            <person name="Li F."/>
        </authorList>
    </citation>
    <scope>NUCLEOTIDE SEQUENCE [LARGE SCALE GENOMIC DNA]</scope>
    <source>
        <strain evidence="2 3">Gsoil 818</strain>
    </source>
</reference>
<dbReference type="Pfam" id="PF08044">
    <property type="entry name" value="DUF1707"/>
    <property type="match status" value="1"/>
</dbReference>
<dbReference type="PANTHER" id="PTHR40763:SF4">
    <property type="entry name" value="DUF1707 DOMAIN-CONTAINING PROTEIN"/>
    <property type="match status" value="1"/>
</dbReference>
<comment type="caution">
    <text evidence="2">The sequence shown here is derived from an EMBL/GenBank/DDBJ whole genome shotgun (WGS) entry which is preliminary data.</text>
</comment>
<dbReference type="EMBL" id="RJSF01000043">
    <property type="protein sequence ID" value="RNM13045.1"/>
    <property type="molecule type" value="Genomic_DNA"/>
</dbReference>
<proteinExistence type="predicted"/>
<protein>
    <submittedName>
        <fullName evidence="2">DUF1707 domain-containing protein</fullName>
    </submittedName>
</protein>
<dbReference type="PANTHER" id="PTHR40763">
    <property type="entry name" value="MEMBRANE PROTEIN-RELATED"/>
    <property type="match status" value="1"/>
</dbReference>
<sequence length="202" mass="21697">MSELDPLRMRVSDADRNKVAEILREAAGDGRIDLTELDERLEATFAAKTYAELVPITHDLASAVASQAAVVPGVSAERAVAIMGGVERRGIWTVPEQFSVFCFWGGADLDLREARFSAPEVTLTINTFMGGANVVVNRTTHVVVHGVGIMGGYSGPRSDPGVQLTADSPVVHVKGVAIMGGVSVVRKRMPGEDKTPGWRYRH</sequence>
<organism evidence="2 3">
    <name type="scientific">Nocardioides pocheonensis</name>
    <dbReference type="NCBI Taxonomy" id="661485"/>
    <lineage>
        <taxon>Bacteria</taxon>
        <taxon>Bacillati</taxon>
        <taxon>Actinomycetota</taxon>
        <taxon>Actinomycetes</taxon>
        <taxon>Propionibacteriales</taxon>
        <taxon>Nocardioidaceae</taxon>
        <taxon>Nocardioides</taxon>
    </lineage>
</organism>
<gene>
    <name evidence="2" type="ORF">EFL26_16585</name>
</gene>
<dbReference type="AlphaFoldDB" id="A0A3N0GKP3"/>